<evidence type="ECO:0000313" key="8">
    <source>
        <dbReference type="Proteomes" id="UP001165079"/>
    </source>
</evidence>
<keyword evidence="3 4" id="KW-0378">Hydrolase</keyword>
<sequence length="185" mass="19816">MDPHLDGVRVGAGRRSRDHEEAQGSGLLAGHAGIEPPVPNSVKLPVSQVPPRVARVEITHKIAIVVLTDGGGRVLMQERGHDAYVEPGRWTPPGGHLEPGEDAVTAAHRELLEETGLTADLEFDRVVEQVGADGAGVRFHVFTGRTDARQEDVVLGEGLAMRFLSPDEIATKELVGNAHLLMRLG</sequence>
<keyword evidence="8" id="KW-1185">Reference proteome</keyword>
<reference evidence="7" key="1">
    <citation type="submission" date="2023-03" db="EMBL/GenBank/DDBJ databases">
        <title>Actinorhabdospora filicis NBRC 111898.</title>
        <authorList>
            <person name="Ichikawa N."/>
            <person name="Sato H."/>
            <person name="Tonouchi N."/>
        </authorList>
    </citation>
    <scope>NUCLEOTIDE SEQUENCE</scope>
    <source>
        <strain evidence="7">NBRC 111898</strain>
    </source>
</reference>
<protein>
    <recommendedName>
        <fullName evidence="6">Nudix hydrolase domain-containing protein</fullName>
    </recommendedName>
</protein>
<dbReference type="GO" id="GO:0016787">
    <property type="term" value="F:hydrolase activity"/>
    <property type="evidence" value="ECO:0007669"/>
    <property type="project" value="UniProtKB-KW"/>
</dbReference>
<dbReference type="AlphaFoldDB" id="A0A9W6SMH8"/>
<organism evidence="7 8">
    <name type="scientific">Actinorhabdospora filicis</name>
    <dbReference type="NCBI Taxonomy" id="1785913"/>
    <lineage>
        <taxon>Bacteria</taxon>
        <taxon>Bacillati</taxon>
        <taxon>Actinomycetota</taxon>
        <taxon>Actinomycetes</taxon>
        <taxon>Micromonosporales</taxon>
        <taxon>Micromonosporaceae</taxon>
        <taxon>Actinorhabdospora</taxon>
    </lineage>
</organism>
<evidence type="ECO:0000256" key="2">
    <source>
        <dbReference type="ARBA" id="ARBA00005582"/>
    </source>
</evidence>
<dbReference type="SUPFAM" id="SSF55811">
    <property type="entry name" value="Nudix"/>
    <property type="match status" value="1"/>
</dbReference>
<name>A0A9W6SMH8_9ACTN</name>
<dbReference type="PANTHER" id="PTHR43046:SF2">
    <property type="entry name" value="8-OXO-DGTP DIPHOSPHATASE-RELATED"/>
    <property type="match status" value="1"/>
</dbReference>
<feature type="domain" description="Nudix hydrolase" evidence="6">
    <location>
        <begin position="57"/>
        <end position="185"/>
    </location>
</feature>
<dbReference type="PROSITE" id="PS00893">
    <property type="entry name" value="NUDIX_BOX"/>
    <property type="match status" value="1"/>
</dbReference>
<dbReference type="EMBL" id="BSTX01000002">
    <property type="protein sequence ID" value="GLZ78497.1"/>
    <property type="molecule type" value="Genomic_DNA"/>
</dbReference>
<accession>A0A9W6SMH8</accession>
<dbReference type="PANTHER" id="PTHR43046">
    <property type="entry name" value="GDP-MANNOSE MANNOSYL HYDROLASE"/>
    <property type="match status" value="1"/>
</dbReference>
<evidence type="ECO:0000256" key="1">
    <source>
        <dbReference type="ARBA" id="ARBA00001946"/>
    </source>
</evidence>
<proteinExistence type="inferred from homology"/>
<dbReference type="InterPro" id="IPR015797">
    <property type="entry name" value="NUDIX_hydrolase-like_dom_sf"/>
</dbReference>
<dbReference type="Pfam" id="PF00293">
    <property type="entry name" value="NUDIX"/>
    <property type="match status" value="1"/>
</dbReference>
<gene>
    <name evidence="7" type="ORF">Afil01_33040</name>
</gene>
<comment type="similarity">
    <text evidence="2 4">Belongs to the Nudix hydrolase family.</text>
</comment>
<evidence type="ECO:0000313" key="7">
    <source>
        <dbReference type="EMBL" id="GLZ78497.1"/>
    </source>
</evidence>
<evidence type="ECO:0000256" key="5">
    <source>
        <dbReference type="SAM" id="MobiDB-lite"/>
    </source>
</evidence>
<dbReference type="Proteomes" id="UP001165079">
    <property type="component" value="Unassembled WGS sequence"/>
</dbReference>
<dbReference type="PROSITE" id="PS51462">
    <property type="entry name" value="NUDIX"/>
    <property type="match status" value="1"/>
</dbReference>
<dbReference type="InterPro" id="IPR000086">
    <property type="entry name" value="NUDIX_hydrolase_dom"/>
</dbReference>
<comment type="caution">
    <text evidence="7">The sequence shown here is derived from an EMBL/GenBank/DDBJ whole genome shotgun (WGS) entry which is preliminary data.</text>
</comment>
<evidence type="ECO:0000256" key="4">
    <source>
        <dbReference type="RuleBase" id="RU003476"/>
    </source>
</evidence>
<feature type="region of interest" description="Disordered" evidence="5">
    <location>
        <begin position="1"/>
        <end position="32"/>
    </location>
</feature>
<dbReference type="PRINTS" id="PR00502">
    <property type="entry name" value="NUDIXFAMILY"/>
</dbReference>
<evidence type="ECO:0000256" key="3">
    <source>
        <dbReference type="ARBA" id="ARBA00022801"/>
    </source>
</evidence>
<dbReference type="InterPro" id="IPR020476">
    <property type="entry name" value="Nudix_hydrolase"/>
</dbReference>
<dbReference type="Gene3D" id="3.90.79.10">
    <property type="entry name" value="Nucleoside Triphosphate Pyrophosphohydrolase"/>
    <property type="match status" value="1"/>
</dbReference>
<dbReference type="InterPro" id="IPR020084">
    <property type="entry name" value="NUDIX_hydrolase_CS"/>
</dbReference>
<evidence type="ECO:0000259" key="6">
    <source>
        <dbReference type="PROSITE" id="PS51462"/>
    </source>
</evidence>
<comment type="cofactor">
    <cofactor evidence="1">
        <name>Mg(2+)</name>
        <dbReference type="ChEBI" id="CHEBI:18420"/>
    </cofactor>
</comment>